<dbReference type="InterPro" id="IPR036779">
    <property type="entry name" value="LysM_dom_sf"/>
</dbReference>
<dbReference type="PROSITE" id="PS51257">
    <property type="entry name" value="PROKAR_LIPOPROTEIN"/>
    <property type="match status" value="1"/>
</dbReference>
<dbReference type="SUPFAM" id="SSF54106">
    <property type="entry name" value="LysM domain"/>
    <property type="match status" value="1"/>
</dbReference>
<dbReference type="Pfam" id="PF01476">
    <property type="entry name" value="LysM"/>
    <property type="match status" value="1"/>
</dbReference>
<evidence type="ECO:0000313" key="4">
    <source>
        <dbReference type="EMBL" id="MBK1815395.1"/>
    </source>
</evidence>
<feature type="chain" id="PRO_5037320411" evidence="2">
    <location>
        <begin position="21"/>
        <end position="142"/>
    </location>
</feature>
<evidence type="ECO:0000259" key="3">
    <source>
        <dbReference type="PROSITE" id="PS51782"/>
    </source>
</evidence>
<accession>A0A934R520</accession>
<dbReference type="Proteomes" id="UP000600139">
    <property type="component" value="Unassembled WGS sequence"/>
</dbReference>
<feature type="region of interest" description="Disordered" evidence="1">
    <location>
        <begin position="67"/>
        <end position="88"/>
    </location>
</feature>
<dbReference type="Gene3D" id="3.10.350.10">
    <property type="entry name" value="LysM domain"/>
    <property type="match status" value="1"/>
</dbReference>
<protein>
    <submittedName>
        <fullName evidence="4">LysM peptidoglycan-binding domain-containing protein</fullName>
    </submittedName>
</protein>
<dbReference type="PANTHER" id="PTHR20932">
    <property type="entry name" value="LYSM AND PUTATIVE PEPTIDOGLYCAN-BINDING DOMAIN-CONTAINING PROTEIN"/>
    <property type="match status" value="1"/>
</dbReference>
<organism evidence="4 5">
    <name type="scientific">Luteolibacter yonseiensis</name>
    <dbReference type="NCBI Taxonomy" id="1144680"/>
    <lineage>
        <taxon>Bacteria</taxon>
        <taxon>Pseudomonadati</taxon>
        <taxon>Verrucomicrobiota</taxon>
        <taxon>Verrucomicrobiia</taxon>
        <taxon>Verrucomicrobiales</taxon>
        <taxon>Verrucomicrobiaceae</taxon>
        <taxon>Luteolibacter</taxon>
    </lineage>
</organism>
<dbReference type="RefSeq" id="WP_200350356.1">
    <property type="nucleotide sequence ID" value="NZ_BAABHZ010000012.1"/>
</dbReference>
<dbReference type="InterPro" id="IPR045030">
    <property type="entry name" value="LYSM1-4"/>
</dbReference>
<dbReference type="CDD" id="cd00118">
    <property type="entry name" value="LysM"/>
    <property type="match status" value="1"/>
</dbReference>
<dbReference type="InterPro" id="IPR018392">
    <property type="entry name" value="LysM"/>
</dbReference>
<dbReference type="SMART" id="SM00257">
    <property type="entry name" value="LysM"/>
    <property type="match status" value="1"/>
</dbReference>
<reference evidence="4" key="1">
    <citation type="submission" date="2021-01" db="EMBL/GenBank/DDBJ databases">
        <title>Modified the classification status of verrucomicrobia.</title>
        <authorList>
            <person name="Feng X."/>
        </authorList>
    </citation>
    <scope>NUCLEOTIDE SEQUENCE</scope>
    <source>
        <strain evidence="4">JCM 18052</strain>
    </source>
</reference>
<dbReference type="EMBL" id="JAENIK010000008">
    <property type="protein sequence ID" value="MBK1815395.1"/>
    <property type="molecule type" value="Genomic_DNA"/>
</dbReference>
<evidence type="ECO:0000313" key="5">
    <source>
        <dbReference type="Proteomes" id="UP000600139"/>
    </source>
</evidence>
<dbReference type="PANTHER" id="PTHR20932:SF31">
    <property type="entry name" value="RING-TYPE DOMAIN-CONTAINING PROTEIN"/>
    <property type="match status" value="1"/>
</dbReference>
<dbReference type="AlphaFoldDB" id="A0A934R520"/>
<proteinExistence type="predicted"/>
<sequence length="142" mass="14143">MTSIRILAPALLACAFVSCASQKADQYDTPNAAGAAQASAPATESANPVYDTPAAYEETGTAAVADGSGVNIPASPAPEVSAPAAPPAPSNGAAIIHTVVAGDTLSGISAKYKVPSAAIRQANNMTKDTVILGRKMVIPPVR</sequence>
<gene>
    <name evidence="4" type="ORF">JIN84_07205</name>
</gene>
<keyword evidence="5" id="KW-1185">Reference proteome</keyword>
<feature type="signal peptide" evidence="2">
    <location>
        <begin position="1"/>
        <end position="20"/>
    </location>
</feature>
<feature type="domain" description="LysM" evidence="3">
    <location>
        <begin position="95"/>
        <end position="138"/>
    </location>
</feature>
<comment type="caution">
    <text evidence="4">The sequence shown here is derived from an EMBL/GenBank/DDBJ whole genome shotgun (WGS) entry which is preliminary data.</text>
</comment>
<evidence type="ECO:0000256" key="1">
    <source>
        <dbReference type="SAM" id="MobiDB-lite"/>
    </source>
</evidence>
<dbReference type="PROSITE" id="PS51782">
    <property type="entry name" value="LYSM"/>
    <property type="match status" value="1"/>
</dbReference>
<keyword evidence="2" id="KW-0732">Signal</keyword>
<evidence type="ECO:0000256" key="2">
    <source>
        <dbReference type="SAM" id="SignalP"/>
    </source>
</evidence>
<name>A0A934R520_9BACT</name>
<feature type="compositionally biased region" description="Low complexity" evidence="1">
    <location>
        <begin position="73"/>
        <end position="83"/>
    </location>
</feature>